<dbReference type="PANTHER" id="PTHR34856:SF2">
    <property type="entry name" value="PROTEIN NRFD"/>
    <property type="match status" value="1"/>
</dbReference>
<feature type="transmembrane region" description="Helical" evidence="7">
    <location>
        <begin position="122"/>
        <end position="143"/>
    </location>
</feature>
<keyword evidence="4 7" id="KW-0812">Transmembrane</keyword>
<dbReference type="PANTHER" id="PTHR34856">
    <property type="entry name" value="PROTEIN NRFD"/>
    <property type="match status" value="1"/>
</dbReference>
<name>A0A512DNG7_9PROT</name>
<evidence type="ECO:0000256" key="7">
    <source>
        <dbReference type="SAM" id="Phobius"/>
    </source>
</evidence>
<dbReference type="OrthoDB" id="112837at2"/>
<evidence type="ECO:0000313" key="8">
    <source>
        <dbReference type="EMBL" id="GEO38024.1"/>
    </source>
</evidence>
<keyword evidence="5 7" id="KW-1133">Transmembrane helix</keyword>
<accession>A0A512DNG7</accession>
<evidence type="ECO:0000256" key="2">
    <source>
        <dbReference type="ARBA" id="ARBA00008929"/>
    </source>
</evidence>
<comment type="similarity">
    <text evidence="2">Belongs to the NrfD family.</text>
</comment>
<feature type="transmembrane region" description="Helical" evidence="7">
    <location>
        <begin position="164"/>
        <end position="184"/>
    </location>
</feature>
<sequence length="358" mass="37861">MKQEQARQPVERRVEQTAIPHPAVEEWNGETYYGQASVKPSPFDWRVAAYVYVAGLAGSAQIIATLADRLGDERDETTIRNGRFLAVAGVAIGAPLLIMDLKTPSRFYNMLRIYRTSSPMSFGSYILGAFGAASGLTAVAHLIGERRADGGRSPMRRAADMTQVPAAFLGAGMSTYTAALLSATSTPLWASAPQAMAAQFGTSSMATAAAALSLGEQIAGNADNSRRLDGLAAVAAAGELIATAFAEKRHRETGVGATLRDGPIGMSYKTGALALGLGVPLVCHSINALSKRPSRGLSILGSLALLAGGMVMRQAIFQAGNKSAERPDDYFRLTQRIPEGAKPRRRVDRAVDARGRLP</sequence>
<evidence type="ECO:0000256" key="4">
    <source>
        <dbReference type="ARBA" id="ARBA00022692"/>
    </source>
</evidence>
<dbReference type="Proteomes" id="UP000321523">
    <property type="component" value="Unassembled WGS sequence"/>
</dbReference>
<keyword evidence="6 7" id="KW-0472">Membrane</keyword>
<comment type="subcellular location">
    <subcellularLocation>
        <location evidence="1">Cell membrane</location>
        <topology evidence="1">Multi-pass membrane protein</topology>
    </subcellularLocation>
</comment>
<protein>
    <recommendedName>
        <fullName evidence="10">Polysulfide reductase</fullName>
    </recommendedName>
</protein>
<keyword evidence="3" id="KW-1003">Cell membrane</keyword>
<evidence type="ECO:0000256" key="3">
    <source>
        <dbReference type="ARBA" id="ARBA00022475"/>
    </source>
</evidence>
<dbReference type="InterPro" id="IPR052049">
    <property type="entry name" value="Electron_transfer_protein"/>
</dbReference>
<organism evidence="8 9">
    <name type="scientific">Skermanella aerolata</name>
    <dbReference type="NCBI Taxonomy" id="393310"/>
    <lineage>
        <taxon>Bacteria</taxon>
        <taxon>Pseudomonadati</taxon>
        <taxon>Pseudomonadota</taxon>
        <taxon>Alphaproteobacteria</taxon>
        <taxon>Rhodospirillales</taxon>
        <taxon>Azospirillaceae</taxon>
        <taxon>Skermanella</taxon>
    </lineage>
</organism>
<evidence type="ECO:0008006" key="10">
    <source>
        <dbReference type="Google" id="ProtNLM"/>
    </source>
</evidence>
<dbReference type="AlphaFoldDB" id="A0A512DNG7"/>
<keyword evidence="9" id="KW-1185">Reference proteome</keyword>
<gene>
    <name evidence="8" type="ORF">SAE02_21720</name>
</gene>
<evidence type="ECO:0000256" key="6">
    <source>
        <dbReference type="ARBA" id="ARBA00023136"/>
    </source>
</evidence>
<reference evidence="8 9" key="1">
    <citation type="submission" date="2019-07" db="EMBL/GenBank/DDBJ databases">
        <title>Whole genome shotgun sequence of Skermanella aerolata NBRC 106429.</title>
        <authorList>
            <person name="Hosoyama A."/>
            <person name="Uohara A."/>
            <person name="Ohji S."/>
            <person name="Ichikawa N."/>
        </authorList>
    </citation>
    <scope>NUCLEOTIDE SEQUENCE [LARGE SCALE GENOMIC DNA]</scope>
    <source>
        <strain evidence="8 9">NBRC 106429</strain>
    </source>
</reference>
<dbReference type="Gene3D" id="1.20.1630.10">
    <property type="entry name" value="Formate dehydrogenase/DMSO reductase domain"/>
    <property type="match status" value="1"/>
</dbReference>
<proteinExistence type="inferred from homology"/>
<dbReference type="RefSeq" id="WP_052831500.1">
    <property type="nucleotide sequence ID" value="NZ_BJYZ01000008.1"/>
</dbReference>
<dbReference type="EMBL" id="BJYZ01000008">
    <property type="protein sequence ID" value="GEO38024.1"/>
    <property type="molecule type" value="Genomic_DNA"/>
</dbReference>
<dbReference type="GO" id="GO:0005886">
    <property type="term" value="C:plasma membrane"/>
    <property type="evidence" value="ECO:0007669"/>
    <property type="project" value="UniProtKB-SubCell"/>
</dbReference>
<evidence type="ECO:0000256" key="1">
    <source>
        <dbReference type="ARBA" id="ARBA00004651"/>
    </source>
</evidence>
<feature type="transmembrane region" description="Helical" evidence="7">
    <location>
        <begin position="82"/>
        <end position="102"/>
    </location>
</feature>
<evidence type="ECO:0000256" key="5">
    <source>
        <dbReference type="ARBA" id="ARBA00022989"/>
    </source>
</evidence>
<comment type="caution">
    <text evidence="8">The sequence shown here is derived from an EMBL/GenBank/DDBJ whole genome shotgun (WGS) entry which is preliminary data.</text>
</comment>
<dbReference type="InterPro" id="IPR005614">
    <property type="entry name" value="NrfD-like"/>
</dbReference>
<evidence type="ECO:0000313" key="9">
    <source>
        <dbReference type="Proteomes" id="UP000321523"/>
    </source>
</evidence>
<dbReference type="Pfam" id="PF03916">
    <property type="entry name" value="NrfD"/>
    <property type="match status" value="1"/>
</dbReference>